<keyword evidence="4 9" id="KW-0812">Transmembrane</keyword>
<dbReference type="EMBL" id="CAJOBE010002811">
    <property type="protein sequence ID" value="CAF3845101.1"/>
    <property type="molecule type" value="Genomic_DNA"/>
</dbReference>
<reference evidence="10" key="1">
    <citation type="submission" date="2021-02" db="EMBL/GenBank/DDBJ databases">
        <authorList>
            <person name="Nowell W R."/>
        </authorList>
    </citation>
    <scope>NUCLEOTIDE SEQUENCE</scope>
</reference>
<dbReference type="AlphaFoldDB" id="A0A813Y6X1"/>
<feature type="transmembrane region" description="Helical" evidence="9">
    <location>
        <begin position="205"/>
        <end position="233"/>
    </location>
</feature>
<evidence type="ECO:0000313" key="10">
    <source>
        <dbReference type="EMBL" id="CAF0879705.1"/>
    </source>
</evidence>
<proteinExistence type="inferred from homology"/>
<protein>
    <recommendedName>
        <fullName evidence="9">Innexin</fullName>
    </recommendedName>
</protein>
<dbReference type="Proteomes" id="UP000663889">
    <property type="component" value="Unassembled WGS sequence"/>
</dbReference>
<keyword evidence="8 9" id="KW-0407">Ion channel</keyword>
<accession>A0A813Y6X1</accession>
<dbReference type="Proteomes" id="UP000663882">
    <property type="component" value="Unassembled WGS sequence"/>
</dbReference>
<dbReference type="GO" id="GO:0005921">
    <property type="term" value="C:gap junction"/>
    <property type="evidence" value="ECO:0007669"/>
    <property type="project" value="UniProtKB-UniRule"/>
</dbReference>
<evidence type="ECO:0000256" key="6">
    <source>
        <dbReference type="ARBA" id="ARBA00023065"/>
    </source>
</evidence>
<comment type="caution">
    <text evidence="9">Lacks conserved residue(s) required for the propagation of feature annotation.</text>
</comment>
<dbReference type="PRINTS" id="PR01262">
    <property type="entry name" value="INNEXIN"/>
</dbReference>
<dbReference type="EMBL" id="CAJOAX010003282">
    <property type="protein sequence ID" value="CAF3845708.1"/>
    <property type="molecule type" value="Genomic_DNA"/>
</dbReference>
<dbReference type="PANTHER" id="PTHR11893:SF36">
    <property type="entry name" value="INNEXIN-5"/>
    <property type="match status" value="1"/>
</dbReference>
<evidence type="ECO:0000256" key="5">
    <source>
        <dbReference type="ARBA" id="ARBA00022989"/>
    </source>
</evidence>
<keyword evidence="6 9" id="KW-0406">Ion transport</keyword>
<dbReference type="Pfam" id="PF00876">
    <property type="entry name" value="Innexin"/>
    <property type="match status" value="1"/>
</dbReference>
<evidence type="ECO:0000256" key="3">
    <source>
        <dbReference type="ARBA" id="ARBA00022475"/>
    </source>
</evidence>
<evidence type="ECO:0000256" key="7">
    <source>
        <dbReference type="ARBA" id="ARBA00023136"/>
    </source>
</evidence>
<evidence type="ECO:0000256" key="2">
    <source>
        <dbReference type="ARBA" id="ARBA00022448"/>
    </source>
</evidence>
<dbReference type="PROSITE" id="PS51013">
    <property type="entry name" value="PANNEXIN"/>
    <property type="match status" value="1"/>
</dbReference>
<keyword evidence="5 9" id="KW-1133">Transmembrane helix</keyword>
<feature type="transmembrane region" description="Helical" evidence="9">
    <location>
        <begin position="107"/>
        <end position="127"/>
    </location>
</feature>
<dbReference type="GO" id="GO:0034220">
    <property type="term" value="P:monoatomic ion transmembrane transport"/>
    <property type="evidence" value="ECO:0007669"/>
    <property type="project" value="UniProtKB-KW"/>
</dbReference>
<comment type="caution">
    <text evidence="10">The sequence shown here is derived from an EMBL/GenBank/DDBJ whole genome shotgun (WGS) entry which is preliminary data.</text>
</comment>
<dbReference type="GO" id="GO:0005886">
    <property type="term" value="C:plasma membrane"/>
    <property type="evidence" value="ECO:0007669"/>
    <property type="project" value="UniProtKB-SubCell"/>
</dbReference>
<evidence type="ECO:0000313" key="12">
    <source>
        <dbReference type="EMBL" id="CAF3845101.1"/>
    </source>
</evidence>
<evidence type="ECO:0000313" key="13">
    <source>
        <dbReference type="EMBL" id="CAF3845708.1"/>
    </source>
</evidence>
<organism evidence="10 14">
    <name type="scientific">Rotaria sordida</name>
    <dbReference type="NCBI Taxonomy" id="392033"/>
    <lineage>
        <taxon>Eukaryota</taxon>
        <taxon>Metazoa</taxon>
        <taxon>Spiralia</taxon>
        <taxon>Gnathifera</taxon>
        <taxon>Rotifera</taxon>
        <taxon>Eurotatoria</taxon>
        <taxon>Bdelloidea</taxon>
        <taxon>Philodinida</taxon>
        <taxon>Philodinidae</taxon>
        <taxon>Rotaria</taxon>
    </lineage>
</organism>
<keyword evidence="3" id="KW-1003">Cell membrane</keyword>
<evidence type="ECO:0000256" key="8">
    <source>
        <dbReference type="ARBA" id="ARBA00023303"/>
    </source>
</evidence>
<comment type="function">
    <text evidence="9">Structural component of the gap junctions.</text>
</comment>
<gene>
    <name evidence="9" type="primary">inx</name>
    <name evidence="12" type="ORF">FNK824_LOCUS17590</name>
    <name evidence="13" type="ORF">OTI717_LOCUS20859</name>
    <name evidence="11" type="ORF">RFH988_LOCUS8605</name>
    <name evidence="10" type="ORF">SEV965_LOCUS4555</name>
</gene>
<evidence type="ECO:0000313" key="14">
    <source>
        <dbReference type="Proteomes" id="UP000663889"/>
    </source>
</evidence>
<feature type="transmembrane region" description="Helical" evidence="9">
    <location>
        <begin position="307"/>
        <end position="329"/>
    </location>
</feature>
<comment type="subcellular location">
    <subcellularLocation>
        <location evidence="1 9">Cell membrane</location>
        <topology evidence="1 9">Multi-pass membrane protein</topology>
    </subcellularLocation>
</comment>
<evidence type="ECO:0000256" key="4">
    <source>
        <dbReference type="ARBA" id="ARBA00022692"/>
    </source>
</evidence>
<keyword evidence="2 9" id="KW-0813">Transport</keyword>
<dbReference type="EMBL" id="CAJNOU010000131">
    <property type="protein sequence ID" value="CAF0879705.1"/>
    <property type="molecule type" value="Genomic_DNA"/>
</dbReference>
<dbReference type="Proteomes" id="UP000663823">
    <property type="component" value="Unassembled WGS sequence"/>
</dbReference>
<evidence type="ECO:0000256" key="1">
    <source>
        <dbReference type="ARBA" id="ARBA00004651"/>
    </source>
</evidence>
<dbReference type="GO" id="GO:0005243">
    <property type="term" value="F:gap junction channel activity"/>
    <property type="evidence" value="ECO:0007669"/>
    <property type="project" value="TreeGrafter"/>
</dbReference>
<dbReference type="PANTHER" id="PTHR11893">
    <property type="entry name" value="INNEXIN"/>
    <property type="match status" value="1"/>
</dbReference>
<name>A0A813Y6X1_9BILA</name>
<dbReference type="OrthoDB" id="5867527at2759"/>
<sequence length="483" mass="57363">MADTILKLSRGLIKIDTNNDFVSDQIHYQITFTILIISAVASTTLQYYAEPIHCIQPAQFTEGYTSFARTLCWLNNTYFYPQTYTRLPMNKNERLQHTLRYYQWLPFVYLIQAFFFLLPHLIWVGFYKRNGLNPGLMVNQGKKFDDKPEISGRIAKEIERYLMCRQLAQCKKKLLFRHNVNESLDHASTPLLLPNISFRVRYHTYYLVTLYLLIKLLYIINIILQVLILNVILSTGTYGFYQFGFDTMKYVFHSSIRERISELSHKHQQLFPFVTLCDFHIRELGQDHYYTIECILLINIFYEKAYFAMWVWFNILFIISIISFIYSFYNYVPFFARDRFIKKCIRLIQAKKQHTFSPATPMSPNSIKITTTNDRGEYEMLIDAQAREQQTSSPVVPISQDSFNITTTDDRRENDILMNVNRRQDFVYWLERDGVFLLHLLNSHAGEPLTLQCVEKLLNIWINNYAEKSKLAERLLRNQFHFS</sequence>
<dbReference type="EMBL" id="CAJNOO010000294">
    <property type="protein sequence ID" value="CAF0893413.1"/>
    <property type="molecule type" value="Genomic_DNA"/>
</dbReference>
<keyword evidence="7 9" id="KW-0472">Membrane</keyword>
<evidence type="ECO:0000256" key="9">
    <source>
        <dbReference type="RuleBase" id="RU010713"/>
    </source>
</evidence>
<comment type="similarity">
    <text evidence="9">Belongs to the pannexin family.</text>
</comment>
<evidence type="ECO:0000313" key="11">
    <source>
        <dbReference type="EMBL" id="CAF0893413.1"/>
    </source>
</evidence>
<dbReference type="InterPro" id="IPR000990">
    <property type="entry name" value="Innexin"/>
</dbReference>
<dbReference type="Proteomes" id="UP000663874">
    <property type="component" value="Unassembled WGS sequence"/>
</dbReference>